<proteinExistence type="predicted"/>
<dbReference type="PROSITE" id="PS50893">
    <property type="entry name" value="ABC_TRANSPORTER_2"/>
    <property type="match status" value="1"/>
</dbReference>
<dbReference type="RefSeq" id="WP_106183096.1">
    <property type="nucleotide sequence ID" value="NZ_MUHY01000004.1"/>
</dbReference>
<keyword evidence="7 13" id="KW-0067">ATP-binding</keyword>
<comment type="subcellular location">
    <subcellularLocation>
        <location evidence="1">Cell membrane</location>
        <topology evidence="1">Multi-pass membrane protein</topology>
    </subcellularLocation>
</comment>
<evidence type="ECO:0000313" key="14">
    <source>
        <dbReference type="Proteomes" id="UP000242660"/>
    </source>
</evidence>
<feature type="transmembrane region" description="Helical" evidence="10">
    <location>
        <begin position="62"/>
        <end position="87"/>
    </location>
</feature>
<dbReference type="CDD" id="cd03223">
    <property type="entry name" value="ABCD_peroxisomal_ALDP"/>
    <property type="match status" value="1"/>
</dbReference>
<gene>
    <name evidence="13" type="primary">bacA</name>
    <name evidence="13" type="ORF">BZL35_00960</name>
</gene>
<evidence type="ECO:0000256" key="7">
    <source>
        <dbReference type="ARBA" id="ARBA00022840"/>
    </source>
</evidence>
<dbReference type="PANTHER" id="PTHR11384">
    <property type="entry name" value="ATP-BINDING CASSETTE, SUB-FAMILY D MEMBER"/>
    <property type="match status" value="1"/>
</dbReference>
<evidence type="ECO:0000256" key="9">
    <source>
        <dbReference type="ARBA" id="ARBA00023136"/>
    </source>
</evidence>
<dbReference type="PANTHER" id="PTHR11384:SF59">
    <property type="entry name" value="LYSOSOMAL COBALAMIN TRANSPORTER ABCD4"/>
    <property type="match status" value="1"/>
</dbReference>
<evidence type="ECO:0000256" key="3">
    <source>
        <dbReference type="ARBA" id="ARBA00022475"/>
    </source>
</evidence>
<comment type="caution">
    <text evidence="13">The sequence shown here is derived from an EMBL/GenBank/DDBJ whole genome shotgun (WGS) entry which is preliminary data.</text>
</comment>
<dbReference type="Gene3D" id="3.40.50.300">
    <property type="entry name" value="P-loop containing nucleotide triphosphate hydrolases"/>
    <property type="match status" value="1"/>
</dbReference>
<dbReference type="Gene3D" id="1.20.1560.10">
    <property type="entry name" value="ABC transporter type 1, transmembrane domain"/>
    <property type="match status" value="1"/>
</dbReference>
<evidence type="ECO:0000313" key="13">
    <source>
        <dbReference type="EMBL" id="PSB91563.1"/>
    </source>
</evidence>
<evidence type="ECO:0000256" key="2">
    <source>
        <dbReference type="ARBA" id="ARBA00022448"/>
    </source>
</evidence>
<keyword evidence="2" id="KW-0813">Transport</keyword>
<evidence type="ECO:0000256" key="6">
    <source>
        <dbReference type="ARBA" id="ARBA00022741"/>
    </source>
</evidence>
<dbReference type="InterPro" id="IPR050835">
    <property type="entry name" value="ABC_transporter_sub-D"/>
</dbReference>
<evidence type="ECO:0000259" key="11">
    <source>
        <dbReference type="PROSITE" id="PS50893"/>
    </source>
</evidence>
<dbReference type="EMBL" id="MUHY01000004">
    <property type="protein sequence ID" value="PSB91563.1"/>
    <property type="molecule type" value="Genomic_DNA"/>
</dbReference>
<evidence type="ECO:0000256" key="8">
    <source>
        <dbReference type="ARBA" id="ARBA00022989"/>
    </source>
</evidence>
<evidence type="ECO:0000256" key="10">
    <source>
        <dbReference type="SAM" id="Phobius"/>
    </source>
</evidence>
<dbReference type="SUPFAM" id="SSF52540">
    <property type="entry name" value="P-loop containing nucleoside triphosphate hydrolases"/>
    <property type="match status" value="1"/>
</dbReference>
<keyword evidence="5 10" id="KW-0812">Transmembrane</keyword>
<sequence>MTQALSAWQLIRPYWVSEQRWQGRGLLALVIILNLAIVYINVRINLWNVNFFNALQDHNWSAFRIALLEFILLAFTLVLITTFRVYFRQMLEIKWRQWLTNFNLRKWLEQQAYYWIEREHLVDNPDQRISEDLHSLTSTSLALFINLLSTLVTLLSFVTILWTLSGALSISLWTMNVSIPGYMVWVAAIYAIGGSFIIFRIGQPMMNLNYHQQKVEADFRFLLVRLRENSEQIALYRGESVEQDRLLSTFDKIRSNCWKIMHYTKHLMLANSVYTQMAIIFPVIAAAPRYFAGAFTFGILMRIVNAFGHVSDAFSWFINSFPQLTEWKATVNRLREFSRAVEVPTAQGNITHTTGKILATDNLRLSLPDGTPLLTVGSIKIPAGTRWMIRGPSGCGKSTLLLAIAGLWPFGNGCIVTPAKARLLFLPQKSYLPISSLKVALAYPSDTEAFDDASCSAALESVKLGPYVQHLQTEAHWGQRLSGGEQQRLAAARALLQKPDYLFLDEATSALDTEAEEHIYAVLRTQLTNTAIVSVTHRETLLSFHEHTLTLTRKSLKSNEIPIK</sequence>
<keyword evidence="8 10" id="KW-1133">Transmembrane helix</keyword>
<dbReference type="Pfam" id="PF00005">
    <property type="entry name" value="ABC_tran"/>
    <property type="match status" value="1"/>
</dbReference>
<evidence type="ECO:0000256" key="4">
    <source>
        <dbReference type="ARBA" id="ARBA00022519"/>
    </source>
</evidence>
<dbReference type="Proteomes" id="UP000242660">
    <property type="component" value="Unassembled WGS sequence"/>
</dbReference>
<dbReference type="InterPro" id="IPR036640">
    <property type="entry name" value="ABC1_TM_sf"/>
</dbReference>
<evidence type="ECO:0000256" key="1">
    <source>
        <dbReference type="ARBA" id="ARBA00004651"/>
    </source>
</evidence>
<organism evidence="13 14">
    <name type="scientific">Candidatus Pandoraea novymonadis</name>
    <dbReference type="NCBI Taxonomy" id="1808959"/>
    <lineage>
        <taxon>Bacteria</taxon>
        <taxon>Pseudomonadati</taxon>
        <taxon>Pseudomonadota</taxon>
        <taxon>Betaproteobacteria</taxon>
        <taxon>Burkholderiales</taxon>
        <taxon>Burkholderiaceae</taxon>
        <taxon>Pandoraea</taxon>
    </lineage>
</organism>
<dbReference type="InterPro" id="IPR027417">
    <property type="entry name" value="P-loop_NTPase"/>
</dbReference>
<accession>A0ABX5FCK5</accession>
<keyword evidence="9 10" id="KW-0472">Membrane</keyword>
<dbReference type="SUPFAM" id="SSF90123">
    <property type="entry name" value="ABC transporter transmembrane region"/>
    <property type="match status" value="1"/>
</dbReference>
<dbReference type="SMART" id="SM00382">
    <property type="entry name" value="AAA"/>
    <property type="match status" value="1"/>
</dbReference>
<feature type="domain" description="ABC transporter" evidence="11">
    <location>
        <begin position="358"/>
        <end position="563"/>
    </location>
</feature>
<feature type="domain" description="ABC transmembrane type-1" evidence="12">
    <location>
        <begin position="28"/>
        <end position="326"/>
    </location>
</feature>
<keyword evidence="4" id="KW-0997">Cell inner membrane</keyword>
<protein>
    <submittedName>
        <fullName evidence="13">Vitamin B12 transport ATP-binding protein BacA</fullName>
    </submittedName>
</protein>
<feature type="transmembrane region" description="Helical" evidence="10">
    <location>
        <begin position="21"/>
        <end position="42"/>
    </location>
</feature>
<evidence type="ECO:0000256" key="5">
    <source>
        <dbReference type="ARBA" id="ARBA00022692"/>
    </source>
</evidence>
<feature type="transmembrane region" description="Helical" evidence="10">
    <location>
        <begin position="141"/>
        <end position="162"/>
    </location>
</feature>
<dbReference type="Pfam" id="PF06472">
    <property type="entry name" value="ABC_membrane_2"/>
    <property type="match status" value="1"/>
</dbReference>
<name>A0ABX5FCK5_9BURK</name>
<evidence type="ECO:0000259" key="12">
    <source>
        <dbReference type="PROSITE" id="PS50929"/>
    </source>
</evidence>
<dbReference type="InterPro" id="IPR003439">
    <property type="entry name" value="ABC_transporter-like_ATP-bd"/>
</dbReference>
<dbReference type="GO" id="GO:0005524">
    <property type="term" value="F:ATP binding"/>
    <property type="evidence" value="ECO:0007669"/>
    <property type="project" value="UniProtKB-KW"/>
</dbReference>
<keyword evidence="6" id="KW-0547">Nucleotide-binding</keyword>
<dbReference type="InterPro" id="IPR003593">
    <property type="entry name" value="AAA+_ATPase"/>
</dbReference>
<reference evidence="13 14" key="1">
    <citation type="journal article" date="2017" name="Front. Microbiol.">
        <title>Genome of Ca. Pandoraea novymonadis, an Endosymbiotic Bacterium of the Trypanosomatid Novymonas esmeraldas.</title>
        <authorList>
            <person name="Kostygov A.Y."/>
            <person name="Butenko A."/>
            <person name="Nenarokova A."/>
            <person name="Tashyreva D."/>
            <person name="Flegontov P."/>
            <person name="Lukes J."/>
            <person name="Yurchenko V."/>
        </authorList>
    </citation>
    <scope>NUCLEOTIDE SEQUENCE [LARGE SCALE GENOMIC DNA]</scope>
    <source>
        <strain evidence="13 14">E262</strain>
    </source>
</reference>
<dbReference type="PROSITE" id="PS50929">
    <property type="entry name" value="ABC_TM1F"/>
    <property type="match status" value="1"/>
</dbReference>
<dbReference type="InterPro" id="IPR011527">
    <property type="entry name" value="ABC1_TM_dom"/>
</dbReference>
<keyword evidence="14" id="KW-1185">Reference proteome</keyword>
<keyword evidence="3" id="KW-1003">Cell membrane</keyword>
<feature type="transmembrane region" description="Helical" evidence="10">
    <location>
        <begin position="182"/>
        <end position="202"/>
    </location>
</feature>
<feature type="transmembrane region" description="Helical" evidence="10">
    <location>
        <begin position="267"/>
        <end position="284"/>
    </location>
</feature>